<evidence type="ECO:0000256" key="2">
    <source>
        <dbReference type="ARBA" id="ARBA00022980"/>
    </source>
</evidence>
<name>A0A553IJK5_ACHLA</name>
<comment type="subunit">
    <text evidence="5">Part of the ribosomal stalk of the 50S ribosomal subunit. The N-terminus interacts with L11 and the large rRNA to form the base of the stalk. The C-terminus forms an elongated spine to which L12 dimers bind in a sequential fashion forming a multimeric L10(L12)X complex.</text>
</comment>
<evidence type="ECO:0000256" key="1">
    <source>
        <dbReference type="ARBA" id="ARBA00008889"/>
    </source>
</evidence>
<dbReference type="InterPro" id="IPR002363">
    <property type="entry name" value="Ribosomal_uL10_CS_bac"/>
</dbReference>
<dbReference type="Proteomes" id="UP000315938">
    <property type="component" value="Unassembled WGS sequence"/>
</dbReference>
<dbReference type="GO" id="GO:0070180">
    <property type="term" value="F:large ribosomal subunit rRNA binding"/>
    <property type="evidence" value="ECO:0007669"/>
    <property type="project" value="UniProtKB-UniRule"/>
</dbReference>
<keyword evidence="5" id="KW-0699">rRNA-binding</keyword>
<dbReference type="InterPro" id="IPR001790">
    <property type="entry name" value="Ribosomal_uL10"/>
</dbReference>
<dbReference type="NCBIfam" id="NF000955">
    <property type="entry name" value="PRK00099.1-1"/>
    <property type="match status" value="1"/>
</dbReference>
<evidence type="ECO:0000256" key="5">
    <source>
        <dbReference type="HAMAP-Rule" id="MF_00362"/>
    </source>
</evidence>
<protein>
    <recommendedName>
        <fullName evidence="4 5">Large ribosomal subunit protein uL10</fullName>
    </recommendedName>
</protein>
<reference evidence="6 7" key="1">
    <citation type="submission" date="2019-07" db="EMBL/GenBank/DDBJ databases">
        <title>Genome sequence of Acholeplasma laidlawii strain with increased resistance to erythromycin.</title>
        <authorList>
            <person name="Medvedeva E.S."/>
            <person name="Baranova N.B."/>
            <person name="Siniagina M.N."/>
            <person name="Mouzykantov A."/>
            <person name="Chernova O.A."/>
            <person name="Chernov V.M."/>
        </authorList>
    </citation>
    <scope>NUCLEOTIDE SEQUENCE [LARGE SCALE GENOMIC DNA]</scope>
    <source>
        <strain evidence="6 7">PG8REry</strain>
    </source>
</reference>
<dbReference type="GO" id="GO:0015934">
    <property type="term" value="C:large ribosomal subunit"/>
    <property type="evidence" value="ECO:0007669"/>
    <property type="project" value="InterPro"/>
</dbReference>
<proteinExistence type="inferred from homology"/>
<dbReference type="SUPFAM" id="SSF160369">
    <property type="entry name" value="Ribosomal protein L10-like"/>
    <property type="match status" value="1"/>
</dbReference>
<keyword evidence="5" id="KW-0694">RNA-binding</keyword>
<dbReference type="GO" id="GO:0006412">
    <property type="term" value="P:translation"/>
    <property type="evidence" value="ECO:0007669"/>
    <property type="project" value="UniProtKB-UniRule"/>
</dbReference>
<gene>
    <name evidence="5" type="primary">rplJ</name>
    <name evidence="6" type="ORF">FNV44_04810</name>
</gene>
<evidence type="ECO:0000313" key="7">
    <source>
        <dbReference type="Proteomes" id="UP000315938"/>
    </source>
</evidence>
<dbReference type="PANTHER" id="PTHR11560">
    <property type="entry name" value="39S RIBOSOMAL PROTEIN L10, MITOCHONDRIAL"/>
    <property type="match status" value="1"/>
</dbReference>
<keyword evidence="2 5" id="KW-0689">Ribosomal protein</keyword>
<evidence type="ECO:0000313" key="6">
    <source>
        <dbReference type="EMBL" id="TRY00376.1"/>
    </source>
</evidence>
<dbReference type="InterPro" id="IPR043141">
    <property type="entry name" value="Ribosomal_uL10-like_sf"/>
</dbReference>
<comment type="similarity">
    <text evidence="1 5">Belongs to the universal ribosomal protein uL10 family.</text>
</comment>
<dbReference type="EMBL" id="VKID01000001">
    <property type="protein sequence ID" value="TRY00376.1"/>
    <property type="molecule type" value="Genomic_DNA"/>
</dbReference>
<comment type="function">
    <text evidence="5">Forms part of the ribosomal stalk, playing a central role in the interaction of the ribosome with GTP-bound translation factors.</text>
</comment>
<dbReference type="AlphaFoldDB" id="A0A553IJK5"/>
<accession>A0A553IJK5</accession>
<dbReference type="InterPro" id="IPR047865">
    <property type="entry name" value="Ribosomal_uL10_bac_type"/>
</dbReference>
<dbReference type="CDD" id="cd05797">
    <property type="entry name" value="Ribosomal_L10"/>
    <property type="match status" value="1"/>
</dbReference>
<dbReference type="GO" id="GO:0003735">
    <property type="term" value="F:structural constituent of ribosome"/>
    <property type="evidence" value="ECO:0007669"/>
    <property type="project" value="InterPro"/>
</dbReference>
<dbReference type="Gene3D" id="3.30.70.1730">
    <property type="match status" value="1"/>
</dbReference>
<evidence type="ECO:0000256" key="4">
    <source>
        <dbReference type="ARBA" id="ARBA00035202"/>
    </source>
</evidence>
<sequence length="175" mass="19225">MKSKIKTLQKEALMKKQLQRKVDQVATLTDKFKMAKTIVMFEYKGLSVANLTSLRSELHKENIDLKVYKNNITRRAAINAGFDALEPSLTGPLAVAISYDDVVAPAKIINEFAKKNKTVVITSGVIEAKVADQVAIMALANLPSRETLLTQLAAGLLMPVKEIAIGLNMLLETKE</sequence>
<dbReference type="HAMAP" id="MF_00362">
    <property type="entry name" value="Ribosomal_uL10"/>
    <property type="match status" value="1"/>
</dbReference>
<keyword evidence="3 5" id="KW-0687">Ribonucleoprotein</keyword>
<dbReference type="Pfam" id="PF00466">
    <property type="entry name" value="Ribosomal_L10"/>
    <property type="match status" value="1"/>
</dbReference>
<dbReference type="InterPro" id="IPR022973">
    <property type="entry name" value="Ribosomal_uL10_bac"/>
</dbReference>
<evidence type="ECO:0000256" key="3">
    <source>
        <dbReference type="ARBA" id="ARBA00023274"/>
    </source>
</evidence>
<organism evidence="6 7">
    <name type="scientific">Acholeplasma laidlawii</name>
    <dbReference type="NCBI Taxonomy" id="2148"/>
    <lineage>
        <taxon>Bacteria</taxon>
        <taxon>Bacillati</taxon>
        <taxon>Mycoplasmatota</taxon>
        <taxon>Mollicutes</taxon>
        <taxon>Acholeplasmatales</taxon>
        <taxon>Acholeplasmataceae</taxon>
        <taxon>Acholeplasma</taxon>
    </lineage>
</organism>
<dbReference type="PROSITE" id="PS01109">
    <property type="entry name" value="RIBOSOMAL_L10"/>
    <property type="match status" value="1"/>
</dbReference>
<comment type="caution">
    <text evidence="6">The sequence shown here is derived from an EMBL/GenBank/DDBJ whole genome shotgun (WGS) entry which is preliminary data.</text>
</comment>